<reference evidence="3" key="1">
    <citation type="submission" date="2016-11" db="UniProtKB">
        <authorList>
            <consortium name="WormBaseParasite"/>
        </authorList>
    </citation>
    <scope>IDENTIFICATION</scope>
</reference>
<organism evidence="2 3">
    <name type="scientific">Steinernema glaseri</name>
    <dbReference type="NCBI Taxonomy" id="37863"/>
    <lineage>
        <taxon>Eukaryota</taxon>
        <taxon>Metazoa</taxon>
        <taxon>Ecdysozoa</taxon>
        <taxon>Nematoda</taxon>
        <taxon>Chromadorea</taxon>
        <taxon>Rhabditida</taxon>
        <taxon>Tylenchina</taxon>
        <taxon>Panagrolaimomorpha</taxon>
        <taxon>Strongyloidoidea</taxon>
        <taxon>Steinernematidae</taxon>
        <taxon>Steinernema</taxon>
    </lineage>
</organism>
<dbReference type="AlphaFoldDB" id="A0A1I7Z3X0"/>
<feature type="compositionally biased region" description="Basic and acidic residues" evidence="1">
    <location>
        <begin position="39"/>
        <end position="49"/>
    </location>
</feature>
<evidence type="ECO:0000313" key="3">
    <source>
        <dbReference type="WBParaSite" id="L893_g2260.t1"/>
    </source>
</evidence>
<evidence type="ECO:0000313" key="2">
    <source>
        <dbReference type="Proteomes" id="UP000095287"/>
    </source>
</evidence>
<accession>A0A1I7Z3X0</accession>
<proteinExistence type="predicted"/>
<evidence type="ECO:0000256" key="1">
    <source>
        <dbReference type="SAM" id="MobiDB-lite"/>
    </source>
</evidence>
<feature type="region of interest" description="Disordered" evidence="1">
    <location>
        <begin position="1"/>
        <end position="65"/>
    </location>
</feature>
<sequence>MPCTQSCVPTRNLGIPDPTSRPDPEASGIPTRNPVPIPKLRDSRPEIPSRSRNFGIPDPKSRFPNHQSTYLANPKYYISKKALTKTNLTPIMHAWCYKNEDISFTLGCSQLNHVPNPEASGIPTRNPVPSRNRDRDTALHVPYCVLLYCACGSWQKAEEVALSSYYTVTLPDQLTHYGTTSANTPFFCLSHEVVLHPFDKRNKRQSVRASTTTPPSCHHLCGPLNSESTRPTQPTRIVNFLRCGRLEEAVNAKIKCEIRTERVIPVYSHGTRMTWWEAPPLGGGVSRARFYERAVVGGELSMWPGAGTAFRICGSCLISRVSVFSAVVVVCDGSSRTIFVAKSSSVRFCLRPSNMNTSWSVAVFALFFACLLAFSDAAFFDVFSPQLASDNMDRAVRAPNVKWMRFGKRAPAAKWMRFGKRAPAAKWMRFGKRSADAQDGFAAGDEYTL</sequence>
<keyword evidence="2" id="KW-1185">Reference proteome</keyword>
<dbReference type="Proteomes" id="UP000095287">
    <property type="component" value="Unplaced"/>
</dbReference>
<dbReference type="WBParaSite" id="L893_g2260.t1">
    <property type="protein sequence ID" value="L893_g2260.t1"/>
    <property type="gene ID" value="L893_g2260"/>
</dbReference>
<protein>
    <submittedName>
        <fullName evidence="3">Transmembrane protein</fullName>
    </submittedName>
</protein>
<name>A0A1I7Z3X0_9BILA</name>